<gene>
    <name evidence="2" type="primary">yjbR</name>
    <name evidence="1" type="ORF">HQ38_09390</name>
    <name evidence="2" type="ORF">NCTC12858_01588</name>
</gene>
<dbReference type="Proteomes" id="UP000249300">
    <property type="component" value="Chromosome 1"/>
</dbReference>
<dbReference type="EMBL" id="JQJC01000028">
    <property type="protein sequence ID" value="KGN93204.1"/>
    <property type="molecule type" value="Genomic_DNA"/>
</dbReference>
<dbReference type="OrthoDB" id="9789813at2"/>
<dbReference type="PANTHER" id="PTHR35145:SF1">
    <property type="entry name" value="CYTOPLASMIC PROTEIN"/>
    <property type="match status" value="1"/>
</dbReference>
<dbReference type="PANTHER" id="PTHR35145">
    <property type="entry name" value="CYTOPLASMIC PROTEIN-RELATED"/>
    <property type="match status" value="1"/>
</dbReference>
<sequence length="128" mass="14774">MNTLQAEEYCLSLPLATEDMPFDEDVLVFRVSGKIFALTSLSARPMRISLKCDPDLAIRLREKYRAVEPAYHMNKKHWNQIALQSDLSDEQICKLIHHSYCLIIKKLPASVRKVEPLASVCDELIEEW</sequence>
<dbReference type="InterPro" id="IPR038056">
    <property type="entry name" value="YjbR-like_sf"/>
</dbReference>
<dbReference type="Pfam" id="PF04237">
    <property type="entry name" value="YjbR"/>
    <property type="match status" value="1"/>
</dbReference>
<name>A0A0A2FK15_9PORP</name>
<dbReference type="Gene3D" id="3.90.1150.30">
    <property type="match status" value="1"/>
</dbReference>
<dbReference type="AlphaFoldDB" id="A0A0A2FK15"/>
<dbReference type="RefSeq" id="WP_023940789.1">
    <property type="nucleotide sequence ID" value="NZ_JQJB01000013.1"/>
</dbReference>
<keyword evidence="4" id="KW-1185">Reference proteome</keyword>
<dbReference type="SUPFAM" id="SSF142906">
    <property type="entry name" value="YjbR-like"/>
    <property type="match status" value="1"/>
</dbReference>
<proteinExistence type="predicted"/>
<reference evidence="2 4" key="2">
    <citation type="submission" date="2018-06" db="EMBL/GenBank/DDBJ databases">
        <authorList>
            <consortium name="Pathogen Informatics"/>
            <person name="Doyle S."/>
        </authorList>
    </citation>
    <scope>NUCLEOTIDE SEQUENCE [LARGE SCALE GENOMIC DNA]</scope>
    <source>
        <strain evidence="2 4">NCTC12858</strain>
    </source>
</reference>
<evidence type="ECO:0000313" key="4">
    <source>
        <dbReference type="Proteomes" id="UP000249300"/>
    </source>
</evidence>
<organism evidence="1 3">
    <name type="scientific">Porphyromonas crevioricanis</name>
    <dbReference type="NCBI Taxonomy" id="393921"/>
    <lineage>
        <taxon>Bacteria</taxon>
        <taxon>Pseudomonadati</taxon>
        <taxon>Bacteroidota</taxon>
        <taxon>Bacteroidia</taxon>
        <taxon>Bacteroidales</taxon>
        <taxon>Porphyromonadaceae</taxon>
        <taxon>Porphyromonas</taxon>
    </lineage>
</organism>
<evidence type="ECO:0000313" key="3">
    <source>
        <dbReference type="Proteomes" id="UP000030136"/>
    </source>
</evidence>
<dbReference type="KEGG" id="pcre:NCTC12858_01588"/>
<dbReference type="InterPro" id="IPR007351">
    <property type="entry name" value="YjbR"/>
</dbReference>
<evidence type="ECO:0000313" key="2">
    <source>
        <dbReference type="EMBL" id="SQH73722.1"/>
    </source>
</evidence>
<evidence type="ECO:0000313" key="1">
    <source>
        <dbReference type="EMBL" id="KGN93204.1"/>
    </source>
</evidence>
<dbReference type="Proteomes" id="UP000030136">
    <property type="component" value="Unassembled WGS sequence"/>
</dbReference>
<reference evidence="1 3" key="1">
    <citation type="submission" date="2014-08" db="EMBL/GenBank/DDBJ databases">
        <title>Porphyromonas crevioricanis strain:COT-253_OH1447 Genome sequencing.</title>
        <authorList>
            <person name="Wallis C."/>
            <person name="Deusch O."/>
            <person name="O'Flynn C."/>
            <person name="Davis I."/>
            <person name="Jospin G."/>
            <person name="Darling A.E."/>
            <person name="Coil D.A."/>
            <person name="Alexiev A."/>
            <person name="Horsfall A."/>
            <person name="Kirkwood N."/>
            <person name="Harris S."/>
            <person name="Eisen J.A."/>
        </authorList>
    </citation>
    <scope>NUCLEOTIDE SEQUENCE [LARGE SCALE GENOMIC DNA]</scope>
    <source>
        <strain evidence="3">COT-253 OH1447</strain>
        <strain evidence="1">COT-253_OH1447</strain>
    </source>
</reference>
<accession>A0A0A2FK15</accession>
<dbReference type="EMBL" id="LS483447">
    <property type="protein sequence ID" value="SQH73722.1"/>
    <property type="molecule type" value="Genomic_DNA"/>
</dbReference>
<dbReference type="STRING" id="393921.HQ45_08160"/>
<dbReference type="eggNOG" id="COG2315">
    <property type="taxonomic scope" value="Bacteria"/>
</dbReference>
<protein>
    <submittedName>
        <fullName evidence="2">Uncharacterized protein conserved in bacteria</fullName>
    </submittedName>
</protein>
<dbReference type="InterPro" id="IPR058532">
    <property type="entry name" value="YjbR/MT2646/Rv2570-like"/>
</dbReference>